<feature type="domain" description="PiggyBac transposable element-derived protein" evidence="2">
    <location>
        <begin position="84"/>
        <end position="177"/>
    </location>
</feature>
<organism evidence="3">
    <name type="scientific">Haemonchus placei</name>
    <name type="common">Barber's pole worm</name>
    <dbReference type="NCBI Taxonomy" id="6290"/>
    <lineage>
        <taxon>Eukaryota</taxon>
        <taxon>Metazoa</taxon>
        <taxon>Ecdysozoa</taxon>
        <taxon>Nematoda</taxon>
        <taxon>Chromadorea</taxon>
        <taxon>Rhabditida</taxon>
        <taxon>Rhabditina</taxon>
        <taxon>Rhabditomorpha</taxon>
        <taxon>Strongyloidea</taxon>
        <taxon>Trichostrongylidae</taxon>
        <taxon>Haemonchus</taxon>
    </lineage>
</organism>
<dbReference type="WBParaSite" id="HPLM_0000001901-mRNA-1">
    <property type="protein sequence ID" value="HPLM_0000001901-mRNA-1"/>
    <property type="gene ID" value="HPLM_0000001901"/>
</dbReference>
<proteinExistence type="predicted"/>
<dbReference type="PANTHER" id="PTHR46599:SF3">
    <property type="entry name" value="PIGGYBAC TRANSPOSABLE ELEMENT-DERIVED PROTEIN 4"/>
    <property type="match status" value="1"/>
</dbReference>
<sequence>MEVLENSLVQLLSDSAEEANNEDVSGAPDGLLADAVESSDDEDSEEKPEAGWSSTIVKSSVVPSTEDSGIQNDNVYAFSNPMSFYKIFMTDELMKLVNEENRYGSARYPTWSVLEEQEFYKFSAICFHMNIEKRSVLKEYWSTRIIYSGSFAARLMTRYRFIETLNSLHFATSNKVSSDSHTLRTPPGPKREHSSRCVKCYKKLAEEHGAPYARSKASQLDTKCSKCRKYYCLNCYRLYHKKCSGSLE</sequence>
<name>A0A0N4VRW7_HAEPC</name>
<feature type="compositionally biased region" description="Acidic residues" evidence="1">
    <location>
        <begin position="37"/>
        <end position="46"/>
    </location>
</feature>
<dbReference type="PANTHER" id="PTHR46599">
    <property type="entry name" value="PIGGYBAC TRANSPOSABLE ELEMENT-DERIVED PROTEIN 4"/>
    <property type="match status" value="1"/>
</dbReference>
<protein>
    <submittedName>
        <fullName evidence="3">DDE_Tnp_1_7 domain-containing protein</fullName>
    </submittedName>
</protein>
<dbReference type="InterPro" id="IPR029526">
    <property type="entry name" value="PGBD"/>
</dbReference>
<dbReference type="AlphaFoldDB" id="A0A0N4VRW7"/>
<accession>A0A0N4VRW7</accession>
<evidence type="ECO:0000313" key="3">
    <source>
        <dbReference type="WBParaSite" id="HPLM_0000001901-mRNA-1"/>
    </source>
</evidence>
<evidence type="ECO:0000259" key="2">
    <source>
        <dbReference type="Pfam" id="PF13843"/>
    </source>
</evidence>
<reference evidence="3" key="1">
    <citation type="submission" date="2017-02" db="UniProtKB">
        <authorList>
            <consortium name="WormBaseParasite"/>
        </authorList>
    </citation>
    <scope>IDENTIFICATION</scope>
</reference>
<feature type="region of interest" description="Disordered" evidence="1">
    <location>
        <begin position="14"/>
        <end position="52"/>
    </location>
</feature>
<dbReference type="Pfam" id="PF13843">
    <property type="entry name" value="DDE_Tnp_1_7"/>
    <property type="match status" value="1"/>
</dbReference>
<evidence type="ECO:0000256" key="1">
    <source>
        <dbReference type="SAM" id="MobiDB-lite"/>
    </source>
</evidence>